<evidence type="ECO:0000313" key="2">
    <source>
        <dbReference type="EMBL" id="GAA0534678.1"/>
    </source>
</evidence>
<dbReference type="Gene3D" id="1.10.10.10">
    <property type="entry name" value="Winged helix-like DNA-binding domain superfamily/Winged helix DNA-binding domain"/>
    <property type="match status" value="1"/>
</dbReference>
<reference evidence="2" key="2">
    <citation type="submission" date="2023-12" db="EMBL/GenBank/DDBJ databases">
        <authorList>
            <person name="Sun Q."/>
            <person name="Inoue M."/>
        </authorList>
    </citation>
    <scope>NUCLEOTIDE SEQUENCE</scope>
    <source>
        <strain evidence="2">JCM 14265</strain>
    </source>
</reference>
<dbReference type="InterPro" id="IPR055768">
    <property type="entry name" value="DUF7344"/>
</dbReference>
<dbReference type="InterPro" id="IPR036390">
    <property type="entry name" value="WH_DNA-bd_sf"/>
</dbReference>
<feature type="domain" description="DUF7344" evidence="1">
    <location>
        <begin position="22"/>
        <end position="98"/>
    </location>
</feature>
<accession>A0AAV3SPL7</accession>
<gene>
    <name evidence="2" type="ORF">GCM10008994_06980</name>
</gene>
<evidence type="ECO:0000259" key="1">
    <source>
        <dbReference type="Pfam" id="PF24035"/>
    </source>
</evidence>
<dbReference type="EMBL" id="BAAADQ010000002">
    <property type="protein sequence ID" value="GAA0534678.1"/>
    <property type="molecule type" value="Genomic_DNA"/>
</dbReference>
<comment type="caution">
    <text evidence="2">The sequence shown here is derived from an EMBL/GenBank/DDBJ whole genome shotgun (WGS) entry which is preliminary data.</text>
</comment>
<proteinExistence type="predicted"/>
<dbReference type="InterPro" id="IPR036388">
    <property type="entry name" value="WH-like_DNA-bd_sf"/>
</dbReference>
<dbReference type="AlphaFoldDB" id="A0AAV3SPL7"/>
<protein>
    <recommendedName>
        <fullName evidence="1">DUF7344 domain-containing protein</fullName>
    </recommendedName>
</protein>
<reference evidence="2" key="1">
    <citation type="journal article" date="2014" name="Int. J. Syst. Evol. Microbiol.">
        <title>Complete genome sequence of Corynebacterium casei LMG S-19264T (=DSM 44701T), isolated from a smear-ripened cheese.</title>
        <authorList>
            <consortium name="US DOE Joint Genome Institute (JGI-PGF)"/>
            <person name="Walter F."/>
            <person name="Albersmeier A."/>
            <person name="Kalinowski J."/>
            <person name="Ruckert C."/>
        </authorList>
    </citation>
    <scope>NUCLEOTIDE SEQUENCE</scope>
    <source>
        <strain evidence="2">JCM 14265</strain>
    </source>
</reference>
<dbReference type="SUPFAM" id="SSF46785">
    <property type="entry name" value="Winged helix' DNA-binding domain"/>
    <property type="match status" value="1"/>
</dbReference>
<evidence type="ECO:0000313" key="3">
    <source>
        <dbReference type="Proteomes" id="UP001501425"/>
    </source>
</evidence>
<sequence>MIPVGTDRSVVSESRLDAALSLVADRQRRRVIRRLRTDSDGETTFEELVDDLHDADATESLPADTDREGLEIRLIHSHLPKLADHGLIEHRRDEGVIRYRPDERVEAVLDALPTEHEPTPYGT</sequence>
<organism evidence="2 3">
    <name type="scientific">Halorubrum ejinorense</name>
    <dbReference type="NCBI Taxonomy" id="425309"/>
    <lineage>
        <taxon>Archaea</taxon>
        <taxon>Methanobacteriati</taxon>
        <taxon>Methanobacteriota</taxon>
        <taxon>Stenosarchaea group</taxon>
        <taxon>Halobacteria</taxon>
        <taxon>Halobacteriales</taxon>
        <taxon>Haloferacaceae</taxon>
        <taxon>Halorubrum</taxon>
    </lineage>
</organism>
<dbReference type="Pfam" id="PF24035">
    <property type="entry name" value="DUF7344"/>
    <property type="match status" value="1"/>
</dbReference>
<dbReference type="Proteomes" id="UP001501425">
    <property type="component" value="Unassembled WGS sequence"/>
</dbReference>
<name>A0AAV3SPL7_9EURY</name>